<keyword evidence="1" id="KW-1015">Disulfide bond</keyword>
<dbReference type="InterPro" id="IPR001304">
    <property type="entry name" value="C-type_lectin-like"/>
</dbReference>
<dbReference type="GO" id="GO:0045087">
    <property type="term" value="P:innate immune response"/>
    <property type="evidence" value="ECO:0007669"/>
    <property type="project" value="TreeGrafter"/>
</dbReference>
<evidence type="ECO:0000256" key="2">
    <source>
        <dbReference type="SAM" id="Phobius"/>
    </source>
</evidence>
<evidence type="ECO:0000313" key="6">
    <source>
        <dbReference type="Proteomes" id="UP001176961"/>
    </source>
</evidence>
<dbReference type="InterPro" id="IPR016187">
    <property type="entry name" value="CTDL_fold"/>
</dbReference>
<organism evidence="5 6">
    <name type="scientific">Cylicocyclus nassatus</name>
    <name type="common">Nematode worm</name>
    <dbReference type="NCBI Taxonomy" id="53992"/>
    <lineage>
        <taxon>Eukaryota</taxon>
        <taxon>Metazoa</taxon>
        <taxon>Ecdysozoa</taxon>
        <taxon>Nematoda</taxon>
        <taxon>Chromadorea</taxon>
        <taxon>Rhabditida</taxon>
        <taxon>Rhabditina</taxon>
        <taxon>Rhabditomorpha</taxon>
        <taxon>Strongyloidea</taxon>
        <taxon>Strongylidae</taxon>
        <taxon>Cylicocyclus</taxon>
    </lineage>
</organism>
<feature type="domain" description="VWFA" evidence="4">
    <location>
        <begin position="181"/>
        <end position="362"/>
    </location>
</feature>
<sequence>MALYTDENFITWTYENEPQRVRNDSAHSDHTYCYITDNPDEQNEQEKRASRRGVVYEVCKWSSGFGVVLIISAIAAVVLVAALLEKPSDNEVHTTAINVEITTSELQSTAAMTPTTTSHASISAAGSTSFTTTSKTKRTTILPVTTSIESTTSRRRLSTTPNPRWYYEKECACTPSKLWLDVVIVIDNSLGMPKEELDKALTNLCKVFAQVTITQGEGHQSRVGVVTYGIKADARHNLTEFNSFHEFCNRIMKIRQTNATSSNLKEGLEKAKQMFRDGRPSGFRKNVKEVILIHASVYKQSHFEDAKPLADQMKISGKEIVVVAFDQRDNPRALMQIREIATEGFYYIYEEYYIFGDVQHALCTANCFCRKKWLQYTLDTLRFGSCLRIGPGQFNWEQAKRACLRIGHESGHLATVFSKEKHNFIALMFINDSRVESPYIYHIGLSYDTKQSDYLWEQPVGSDPAKIPLRGSSFRIWNRGYPSLSGGNCVDTAQYSTKFEFGWQNIHCRYVYKPYICQMNSCDTDNYCANIEE</sequence>
<keyword evidence="2" id="KW-0472">Membrane</keyword>
<dbReference type="InterPro" id="IPR018378">
    <property type="entry name" value="C-type_lectin_CS"/>
</dbReference>
<dbReference type="PANTHER" id="PTHR31024:SF13">
    <property type="entry name" value="C-TYPE LECTIN DOMAIN-CONTAINING PROTEIN 160"/>
    <property type="match status" value="1"/>
</dbReference>
<dbReference type="AlphaFoldDB" id="A0AA36HGW5"/>
<dbReference type="SMART" id="SM00034">
    <property type="entry name" value="CLECT"/>
    <property type="match status" value="1"/>
</dbReference>
<dbReference type="PROSITE" id="PS00615">
    <property type="entry name" value="C_TYPE_LECTIN_1"/>
    <property type="match status" value="1"/>
</dbReference>
<dbReference type="Pfam" id="PF00059">
    <property type="entry name" value="Lectin_C"/>
    <property type="match status" value="1"/>
</dbReference>
<keyword evidence="2" id="KW-0812">Transmembrane</keyword>
<name>A0AA36HGW5_CYLNA</name>
<protein>
    <submittedName>
        <fullName evidence="5">Uncharacterized protein</fullName>
    </submittedName>
</protein>
<evidence type="ECO:0000259" key="4">
    <source>
        <dbReference type="PROSITE" id="PS50234"/>
    </source>
</evidence>
<dbReference type="CDD" id="cd00037">
    <property type="entry name" value="CLECT"/>
    <property type="match status" value="1"/>
</dbReference>
<feature type="domain" description="C-type lectin" evidence="3">
    <location>
        <begin position="382"/>
        <end position="508"/>
    </location>
</feature>
<dbReference type="PROSITE" id="PS50234">
    <property type="entry name" value="VWFA"/>
    <property type="match status" value="1"/>
</dbReference>
<dbReference type="InterPro" id="IPR016186">
    <property type="entry name" value="C-type_lectin-like/link_sf"/>
</dbReference>
<comment type="caution">
    <text evidence="5">The sequence shown here is derived from an EMBL/GenBank/DDBJ whole genome shotgun (WGS) entry which is preliminary data.</text>
</comment>
<evidence type="ECO:0000313" key="5">
    <source>
        <dbReference type="EMBL" id="CAJ0609957.1"/>
    </source>
</evidence>
<proteinExistence type="predicted"/>
<dbReference type="InterPro" id="IPR002035">
    <property type="entry name" value="VWF_A"/>
</dbReference>
<dbReference type="SUPFAM" id="SSF56436">
    <property type="entry name" value="C-type lectin-like"/>
    <property type="match status" value="1"/>
</dbReference>
<evidence type="ECO:0000259" key="3">
    <source>
        <dbReference type="PROSITE" id="PS50041"/>
    </source>
</evidence>
<dbReference type="Gene3D" id="3.40.50.410">
    <property type="entry name" value="von Willebrand factor, type A domain"/>
    <property type="match status" value="1"/>
</dbReference>
<dbReference type="Proteomes" id="UP001176961">
    <property type="component" value="Unassembled WGS sequence"/>
</dbReference>
<dbReference type="PROSITE" id="PS50041">
    <property type="entry name" value="C_TYPE_LECTIN_2"/>
    <property type="match status" value="1"/>
</dbReference>
<dbReference type="PANTHER" id="PTHR31024">
    <property type="entry name" value="C-TYPE LECTIN"/>
    <property type="match status" value="1"/>
</dbReference>
<dbReference type="Pfam" id="PF00092">
    <property type="entry name" value="VWA"/>
    <property type="match status" value="1"/>
</dbReference>
<keyword evidence="6" id="KW-1185">Reference proteome</keyword>
<reference evidence="5" key="1">
    <citation type="submission" date="2023-07" db="EMBL/GenBank/DDBJ databases">
        <authorList>
            <consortium name="CYATHOMIX"/>
        </authorList>
    </citation>
    <scope>NUCLEOTIDE SEQUENCE</scope>
    <source>
        <strain evidence="5">N/A</strain>
    </source>
</reference>
<dbReference type="Gene3D" id="3.10.100.10">
    <property type="entry name" value="Mannose-Binding Protein A, subunit A"/>
    <property type="match status" value="1"/>
</dbReference>
<dbReference type="SMART" id="SM00327">
    <property type="entry name" value="VWA"/>
    <property type="match status" value="1"/>
</dbReference>
<keyword evidence="2" id="KW-1133">Transmembrane helix</keyword>
<feature type="transmembrane region" description="Helical" evidence="2">
    <location>
        <begin position="61"/>
        <end position="84"/>
    </location>
</feature>
<accession>A0AA36HGW5</accession>
<dbReference type="InterPro" id="IPR036465">
    <property type="entry name" value="vWFA_dom_sf"/>
</dbReference>
<gene>
    <name evidence="5" type="ORF">CYNAS_LOCUS21940</name>
</gene>
<evidence type="ECO:0000256" key="1">
    <source>
        <dbReference type="ARBA" id="ARBA00023157"/>
    </source>
</evidence>
<dbReference type="SUPFAM" id="SSF53300">
    <property type="entry name" value="vWA-like"/>
    <property type="match status" value="1"/>
</dbReference>
<dbReference type="EMBL" id="CATQJL010000326">
    <property type="protein sequence ID" value="CAJ0609957.1"/>
    <property type="molecule type" value="Genomic_DNA"/>
</dbReference>